<dbReference type="AlphaFoldDB" id="B1M909"/>
<dbReference type="EMBL" id="CP001002">
    <property type="protein sequence ID" value="ACB27984.1"/>
    <property type="molecule type" value="Genomic_DNA"/>
</dbReference>
<geneLocation type="plasmid" evidence="1 2">
    <name>pMRAD01</name>
</geneLocation>
<proteinExistence type="predicted"/>
<organism evidence="1 2">
    <name type="scientific">Methylobacterium radiotolerans (strain ATCC 27329 / DSM 1819 / JCM 2831 / NBRC 15690 / NCIMB 10815 / 0-1)</name>
    <dbReference type="NCBI Taxonomy" id="426355"/>
    <lineage>
        <taxon>Bacteria</taxon>
        <taxon>Pseudomonadati</taxon>
        <taxon>Pseudomonadota</taxon>
        <taxon>Alphaproteobacteria</taxon>
        <taxon>Hyphomicrobiales</taxon>
        <taxon>Methylobacteriaceae</taxon>
        <taxon>Methylobacterium</taxon>
    </lineage>
</organism>
<sequence length="114" mass="12848">MGHRAMTGRCKHCRHWQAPSAEEQRAYEWFHLGLSRHRVRRPTGACDRNLIGHCSPPAFSATTAEFDCRNLEASPPPLSQRGGGLVTVGKVGHVVWQGREEEIPARFLQTEFDL</sequence>
<gene>
    <name evidence="1" type="ordered locus">Mrad2831_6052</name>
</gene>
<reference evidence="1 2" key="1">
    <citation type="submission" date="2008-03" db="EMBL/GenBank/DDBJ databases">
        <title>Complete sequence of plasmid1 of Methylobacterium radiotolerans JCM 2831.</title>
        <authorList>
            <consortium name="US DOE Joint Genome Institute"/>
            <person name="Copeland A."/>
            <person name="Lucas S."/>
            <person name="Lapidus A."/>
            <person name="Glavina del Rio T."/>
            <person name="Dalin E."/>
            <person name="Tice H."/>
            <person name="Bruce D."/>
            <person name="Goodwin L."/>
            <person name="Pitluck S."/>
            <person name="Kiss H."/>
            <person name="Brettin T."/>
            <person name="Detter J.C."/>
            <person name="Han C."/>
            <person name="Kuske C.R."/>
            <person name="Schmutz J."/>
            <person name="Larimer F."/>
            <person name="Land M."/>
            <person name="Hauser L."/>
            <person name="Kyrpides N."/>
            <person name="Mikhailova N."/>
            <person name="Marx C.J."/>
            <person name="Richardson P."/>
        </authorList>
    </citation>
    <scope>NUCLEOTIDE SEQUENCE [LARGE SCALE GENOMIC DNA]</scope>
    <source>
        <strain evidence="2">ATCC 27329 / DSM 1819 / JCM 2831 / NBRC 15690 / NCIMB 10815 / 0-1</strain>
        <plasmid evidence="2">Plasmid pMRAD01</plasmid>
    </source>
</reference>
<dbReference type="HOGENOM" id="CLU_1958163_0_0_5"/>
<accession>B1M909</accession>
<dbReference type="KEGG" id="mrd:Mrad2831_6052"/>
<dbReference type="Proteomes" id="UP000006589">
    <property type="component" value="Plasmid pMRAD01"/>
</dbReference>
<keyword evidence="1" id="KW-0614">Plasmid</keyword>
<protein>
    <submittedName>
        <fullName evidence="1">Uncharacterized protein</fullName>
    </submittedName>
</protein>
<evidence type="ECO:0000313" key="1">
    <source>
        <dbReference type="EMBL" id="ACB27984.1"/>
    </source>
</evidence>
<evidence type="ECO:0000313" key="2">
    <source>
        <dbReference type="Proteomes" id="UP000006589"/>
    </source>
</evidence>
<dbReference type="eggNOG" id="ENOG5033608">
    <property type="taxonomic scope" value="Bacteria"/>
</dbReference>
<name>B1M909_METRJ</name>